<evidence type="ECO:0000313" key="2">
    <source>
        <dbReference type="Proteomes" id="UP000053676"/>
    </source>
</evidence>
<organism evidence="1 2">
    <name type="scientific">Necator americanus</name>
    <name type="common">Human hookworm</name>
    <dbReference type="NCBI Taxonomy" id="51031"/>
    <lineage>
        <taxon>Eukaryota</taxon>
        <taxon>Metazoa</taxon>
        <taxon>Ecdysozoa</taxon>
        <taxon>Nematoda</taxon>
        <taxon>Chromadorea</taxon>
        <taxon>Rhabditida</taxon>
        <taxon>Rhabditina</taxon>
        <taxon>Rhabditomorpha</taxon>
        <taxon>Strongyloidea</taxon>
        <taxon>Ancylostomatidae</taxon>
        <taxon>Bunostominae</taxon>
        <taxon>Necator</taxon>
    </lineage>
</organism>
<dbReference type="EMBL" id="KI659636">
    <property type="protein sequence ID" value="ETN79115.1"/>
    <property type="molecule type" value="Genomic_DNA"/>
</dbReference>
<gene>
    <name evidence="1" type="ORF">NECAME_18165</name>
</gene>
<reference evidence="2" key="1">
    <citation type="journal article" date="2014" name="Nat. Genet.">
        <title>Genome of the human hookworm Necator americanus.</title>
        <authorList>
            <person name="Tang Y.T."/>
            <person name="Gao X."/>
            <person name="Rosa B.A."/>
            <person name="Abubucker S."/>
            <person name="Hallsworth-Pepin K."/>
            <person name="Martin J."/>
            <person name="Tyagi R."/>
            <person name="Heizer E."/>
            <person name="Zhang X."/>
            <person name="Bhonagiri-Palsikar V."/>
            <person name="Minx P."/>
            <person name="Warren W.C."/>
            <person name="Wang Q."/>
            <person name="Zhan B."/>
            <person name="Hotez P.J."/>
            <person name="Sternberg P.W."/>
            <person name="Dougall A."/>
            <person name="Gaze S.T."/>
            <person name="Mulvenna J."/>
            <person name="Sotillo J."/>
            <person name="Ranganathan S."/>
            <person name="Rabelo E.M."/>
            <person name="Wilson R.K."/>
            <person name="Felgner P.L."/>
            <person name="Bethony J."/>
            <person name="Hawdon J.M."/>
            <person name="Gasser R.B."/>
            <person name="Loukas A."/>
            <person name="Mitreva M."/>
        </authorList>
    </citation>
    <scope>NUCLEOTIDE SEQUENCE [LARGE SCALE GENOMIC DNA]</scope>
</reference>
<sequence>MANKRMEKAEHHYLTPMKSKFPMTLRAVLVTILRNLISIHHQKQTCRRFRLITCFECSENKRVLTT</sequence>
<evidence type="ECO:0000313" key="1">
    <source>
        <dbReference type="EMBL" id="ETN79115.1"/>
    </source>
</evidence>
<accession>W2TAQ1</accession>
<keyword evidence="2" id="KW-1185">Reference proteome</keyword>
<dbReference type="AlphaFoldDB" id="W2TAQ1"/>
<proteinExistence type="predicted"/>
<protein>
    <submittedName>
        <fullName evidence="1">Uncharacterized protein</fullName>
    </submittedName>
</protein>
<dbReference type="KEGG" id="nai:NECAME_18165"/>
<dbReference type="Proteomes" id="UP000053676">
    <property type="component" value="Unassembled WGS sequence"/>
</dbReference>
<name>W2TAQ1_NECAM</name>
<feature type="non-terminal residue" evidence="1">
    <location>
        <position position="66"/>
    </location>
</feature>